<dbReference type="CDD" id="cd11537">
    <property type="entry name" value="NTP-PPase_RS21-C6_like"/>
    <property type="match status" value="1"/>
</dbReference>
<keyword evidence="2" id="KW-0378">Hydrolase</keyword>
<dbReference type="GO" id="GO:0006253">
    <property type="term" value="P:dCTP catabolic process"/>
    <property type="evidence" value="ECO:0007669"/>
    <property type="project" value="TreeGrafter"/>
</dbReference>
<keyword evidence="3" id="KW-1185">Reference proteome</keyword>
<dbReference type="GO" id="GO:0047840">
    <property type="term" value="F:dCTP diphosphatase activity"/>
    <property type="evidence" value="ECO:0007669"/>
    <property type="project" value="TreeGrafter"/>
</dbReference>
<evidence type="ECO:0000256" key="1">
    <source>
        <dbReference type="SAM" id="MobiDB-lite"/>
    </source>
</evidence>
<dbReference type="HOGENOM" id="CLU_110454_2_2_11"/>
<evidence type="ECO:0000313" key="3">
    <source>
        <dbReference type="Proteomes" id="UP000000844"/>
    </source>
</evidence>
<accession>D3Q561</accession>
<dbReference type="PIRSF" id="PIRSF029826">
    <property type="entry name" value="UCP029826_pph"/>
    <property type="match status" value="1"/>
</dbReference>
<name>D3Q561_STANL</name>
<dbReference type="InterPro" id="IPR052555">
    <property type="entry name" value="dCTP_Pyrophosphatase"/>
</dbReference>
<dbReference type="Pfam" id="PF12643">
    <property type="entry name" value="MazG-like"/>
    <property type="match status" value="1"/>
</dbReference>
<feature type="region of interest" description="Disordered" evidence="1">
    <location>
        <begin position="108"/>
        <end position="131"/>
    </location>
</feature>
<dbReference type="InterPro" id="IPR025984">
    <property type="entry name" value="DCTPP"/>
</dbReference>
<dbReference type="EMBL" id="CP001778">
    <property type="protein sequence ID" value="ADD44110.1"/>
    <property type="molecule type" value="Genomic_DNA"/>
</dbReference>
<organism evidence="2 3">
    <name type="scientific">Stackebrandtia nassauensis (strain DSM 44728 / CIP 108903 / NRRL B-16338 / NBRC 102104 / LLR-40K-21)</name>
    <dbReference type="NCBI Taxonomy" id="446470"/>
    <lineage>
        <taxon>Bacteria</taxon>
        <taxon>Bacillati</taxon>
        <taxon>Actinomycetota</taxon>
        <taxon>Actinomycetes</taxon>
        <taxon>Glycomycetales</taxon>
        <taxon>Glycomycetaceae</taxon>
        <taxon>Stackebrandtia</taxon>
    </lineage>
</organism>
<dbReference type="AlphaFoldDB" id="D3Q561"/>
<dbReference type="SUPFAM" id="SSF101386">
    <property type="entry name" value="all-alpha NTP pyrophosphatases"/>
    <property type="match status" value="1"/>
</dbReference>
<gene>
    <name evidence="2" type="ordered locus">Snas_4465</name>
</gene>
<dbReference type="KEGG" id="sna:Snas_4465"/>
<reference evidence="2 3" key="1">
    <citation type="journal article" date="2009" name="Stand. Genomic Sci.">
        <title>Complete genome sequence of Stackebrandtia nassauensis type strain (LLR-40K-21).</title>
        <authorList>
            <person name="Munk C."/>
            <person name="Lapidus A."/>
            <person name="Copeland A."/>
            <person name="Jando M."/>
            <person name="Mayilraj S."/>
            <person name="Glavina Del Rio T."/>
            <person name="Nolan M."/>
            <person name="Chen F."/>
            <person name="Lucas S."/>
            <person name="Tice H."/>
            <person name="Cheng J.F."/>
            <person name="Han C."/>
            <person name="Detter J.C."/>
            <person name="Bruce D."/>
            <person name="Goodwin L."/>
            <person name="Chain P."/>
            <person name="Pitluck S."/>
            <person name="Goker M."/>
            <person name="Ovchinikova G."/>
            <person name="Pati A."/>
            <person name="Ivanova N."/>
            <person name="Mavromatis K."/>
            <person name="Chen A."/>
            <person name="Palaniappan K."/>
            <person name="Land M."/>
            <person name="Hauser L."/>
            <person name="Chang Y.J."/>
            <person name="Jeffries C.D."/>
            <person name="Bristow J."/>
            <person name="Eisen J.A."/>
            <person name="Markowitz V."/>
            <person name="Hugenholtz P."/>
            <person name="Kyrpides N.C."/>
            <person name="Klenk H.P."/>
        </authorList>
    </citation>
    <scope>NUCLEOTIDE SEQUENCE [LARGE SCALE GENOMIC DNA]</scope>
    <source>
        <strain evidence="3">DSM 44728 / CIP 108903 / NRRL B-16338 / NBRC 102104 / LLR-40K-21</strain>
    </source>
</reference>
<protein>
    <submittedName>
        <fullName evidence="2">MazG nucleotide pyrophosphohydrolase</fullName>
    </submittedName>
</protein>
<dbReference type="PANTHER" id="PTHR46523:SF1">
    <property type="entry name" value="DCTP PYROPHOSPHATASE 1"/>
    <property type="match status" value="1"/>
</dbReference>
<feature type="compositionally biased region" description="Basic and acidic residues" evidence="1">
    <location>
        <begin position="108"/>
        <end position="117"/>
    </location>
</feature>
<proteinExistence type="predicted"/>
<dbReference type="PANTHER" id="PTHR46523">
    <property type="entry name" value="DCTP PYROPHOSPHATASE 1"/>
    <property type="match status" value="1"/>
</dbReference>
<dbReference type="eggNOG" id="COG1694">
    <property type="taxonomic scope" value="Bacteria"/>
</dbReference>
<dbReference type="STRING" id="446470.Snas_4465"/>
<dbReference type="Proteomes" id="UP000000844">
    <property type="component" value="Chromosome"/>
</dbReference>
<dbReference type="GO" id="GO:0042262">
    <property type="term" value="P:DNA protection"/>
    <property type="evidence" value="ECO:0007669"/>
    <property type="project" value="TreeGrafter"/>
</dbReference>
<dbReference type="Gene3D" id="1.10.287.1080">
    <property type="entry name" value="MazG-like"/>
    <property type="match status" value="1"/>
</dbReference>
<dbReference type="GO" id="GO:0005829">
    <property type="term" value="C:cytosol"/>
    <property type="evidence" value="ECO:0007669"/>
    <property type="project" value="TreeGrafter"/>
</dbReference>
<sequence>MRVAARQYSAGMRTIEDLAARLRDFAAERDWEQFHTPKNLAMALAGEAGELVAELQWLTPEESQHLSGEAKAKVADEMADVLHYLVRLADVMEVDLLAASASKIERNARRYPAESHRGSARKAAALPREPS</sequence>
<evidence type="ECO:0000313" key="2">
    <source>
        <dbReference type="EMBL" id="ADD44110.1"/>
    </source>
</evidence>